<dbReference type="Proteomes" id="UP000256328">
    <property type="component" value="Unassembled WGS sequence"/>
</dbReference>
<dbReference type="PANTHER" id="PTHR47417:SF1">
    <property type="entry name" value="SMR DOMAIN-CONTAINING PROTEIN YPL199C"/>
    <property type="match status" value="1"/>
</dbReference>
<dbReference type="PROSITE" id="PS50828">
    <property type="entry name" value="SMR"/>
    <property type="match status" value="1"/>
</dbReference>
<dbReference type="OrthoDB" id="3231855at2759"/>
<feature type="domain" description="Smr" evidence="2">
    <location>
        <begin position="131"/>
        <end position="206"/>
    </location>
</feature>
<dbReference type="SMART" id="SM01162">
    <property type="entry name" value="DUF1771"/>
    <property type="match status" value="1"/>
</dbReference>
<accession>A0A3D8R3D1</accession>
<reference evidence="3 4" key="1">
    <citation type="journal article" date="2018" name="IMA Fungus">
        <title>IMA Genome-F 9: Draft genome sequence of Annulohypoxylon stygium, Aspergillus mulundensis, Berkeleyomyces basicola (syn. Thielaviopsis basicola), Ceratocystis smalleyi, two Cercospora beticola strains, Coleophoma cylindrospora, Fusarium fracticaudum, Phialophora cf. hyalina, and Morchella septimelata.</title>
        <authorList>
            <person name="Wingfield B.D."/>
            <person name="Bills G.F."/>
            <person name="Dong Y."/>
            <person name="Huang W."/>
            <person name="Nel W.J."/>
            <person name="Swalarsk-Parry B.S."/>
            <person name="Vaghefi N."/>
            <person name="Wilken P.M."/>
            <person name="An Z."/>
            <person name="de Beer Z.W."/>
            <person name="De Vos L."/>
            <person name="Chen L."/>
            <person name="Duong T.A."/>
            <person name="Gao Y."/>
            <person name="Hammerbacher A."/>
            <person name="Kikkert J.R."/>
            <person name="Li Y."/>
            <person name="Li H."/>
            <person name="Li K."/>
            <person name="Li Q."/>
            <person name="Liu X."/>
            <person name="Ma X."/>
            <person name="Naidoo K."/>
            <person name="Pethybridge S.J."/>
            <person name="Sun J."/>
            <person name="Steenkamp E.T."/>
            <person name="van der Nest M.A."/>
            <person name="van Wyk S."/>
            <person name="Wingfield M.J."/>
            <person name="Xiong C."/>
            <person name="Yue Q."/>
            <person name="Zhang X."/>
        </authorList>
    </citation>
    <scope>NUCLEOTIDE SEQUENCE [LARGE SCALE GENOMIC DNA]</scope>
    <source>
        <strain evidence="3 4">BP5796</strain>
    </source>
</reference>
<dbReference type="EMBL" id="PDLN01000013">
    <property type="protein sequence ID" value="RDW68324.1"/>
    <property type="molecule type" value="Genomic_DNA"/>
</dbReference>
<dbReference type="PANTHER" id="PTHR47417">
    <property type="entry name" value="SMR DOMAIN-CONTAINING PROTEIN YPL199C"/>
    <property type="match status" value="1"/>
</dbReference>
<dbReference type="InterPro" id="IPR013899">
    <property type="entry name" value="DUF1771"/>
</dbReference>
<evidence type="ECO:0000313" key="4">
    <source>
        <dbReference type="Proteomes" id="UP000256328"/>
    </source>
</evidence>
<evidence type="ECO:0000259" key="2">
    <source>
        <dbReference type="PROSITE" id="PS50828"/>
    </source>
</evidence>
<evidence type="ECO:0000313" key="3">
    <source>
        <dbReference type="EMBL" id="RDW68324.1"/>
    </source>
</evidence>
<dbReference type="Pfam" id="PF08590">
    <property type="entry name" value="DUF1771"/>
    <property type="match status" value="1"/>
</dbReference>
<sequence length="282" mass="31127">MAPHSYPMKQLGPQLGGNATILKQNTTDCAISLVKKQRREDHVSTKYLQSPNPAHRPICSASLQHHPKKTRTNHGMEQAHQAYERGDGAAAHELSEEGKQHAAKMDQYNKQASDFIFRENNAPGRVADDTIDLHGQFVQEAEDILEQRIKYAQQNGQTHLHVIVGKGNHSVNHIQKIKPRVEQVCQELGLQYTTEENAGRMYINLQGGAAVMPPSNSHGGGGGYQGGQQQQHGGYQGGQQQQGGYQGGQQQQGGNDNEELEKLARKFLPKIIRKLEGCCVVM</sequence>
<evidence type="ECO:0000256" key="1">
    <source>
        <dbReference type="SAM" id="MobiDB-lite"/>
    </source>
</evidence>
<dbReference type="InterPro" id="IPR053020">
    <property type="entry name" value="Smr_domain_protein"/>
</dbReference>
<dbReference type="InterPro" id="IPR036063">
    <property type="entry name" value="Smr_dom_sf"/>
</dbReference>
<feature type="compositionally biased region" description="Gly residues" evidence="1">
    <location>
        <begin position="234"/>
        <end position="251"/>
    </location>
</feature>
<dbReference type="AlphaFoldDB" id="A0A3D8R3D1"/>
<dbReference type="SMART" id="SM00463">
    <property type="entry name" value="SMR"/>
    <property type="match status" value="1"/>
</dbReference>
<gene>
    <name evidence="3" type="ORF">BP5796_08981</name>
</gene>
<dbReference type="InterPro" id="IPR002625">
    <property type="entry name" value="Smr_dom"/>
</dbReference>
<comment type="caution">
    <text evidence="3">The sequence shown here is derived from an EMBL/GenBank/DDBJ whole genome shotgun (WGS) entry which is preliminary data.</text>
</comment>
<proteinExistence type="predicted"/>
<protein>
    <recommendedName>
        <fullName evidence="2">Smr domain-containing protein</fullName>
    </recommendedName>
</protein>
<feature type="region of interest" description="Disordered" evidence="1">
    <location>
        <begin position="209"/>
        <end position="257"/>
    </location>
</feature>
<keyword evidence="4" id="KW-1185">Reference proteome</keyword>
<dbReference type="Gene3D" id="3.30.1370.110">
    <property type="match status" value="1"/>
</dbReference>
<dbReference type="SUPFAM" id="SSF160443">
    <property type="entry name" value="SMR domain-like"/>
    <property type="match status" value="1"/>
</dbReference>
<dbReference type="Pfam" id="PF01713">
    <property type="entry name" value="Smr"/>
    <property type="match status" value="1"/>
</dbReference>
<name>A0A3D8R3D1_9HELO</name>
<organism evidence="3 4">
    <name type="scientific">Coleophoma crateriformis</name>
    <dbReference type="NCBI Taxonomy" id="565419"/>
    <lineage>
        <taxon>Eukaryota</taxon>
        <taxon>Fungi</taxon>
        <taxon>Dikarya</taxon>
        <taxon>Ascomycota</taxon>
        <taxon>Pezizomycotina</taxon>
        <taxon>Leotiomycetes</taxon>
        <taxon>Helotiales</taxon>
        <taxon>Dermateaceae</taxon>
        <taxon>Coleophoma</taxon>
    </lineage>
</organism>